<dbReference type="GeneID" id="28974463"/>
<keyword evidence="3" id="KW-1185">Reference proteome</keyword>
<dbReference type="InterPro" id="IPR006084">
    <property type="entry name" value="XPG/Rad2"/>
</dbReference>
<dbReference type="SUPFAM" id="SSF88723">
    <property type="entry name" value="PIN domain-like"/>
    <property type="match status" value="1"/>
</dbReference>
<dbReference type="OrthoDB" id="2535806at2759"/>
<name>A0A194S894_RHOGW</name>
<dbReference type="Gene3D" id="3.40.50.1010">
    <property type="entry name" value="5'-nuclease"/>
    <property type="match status" value="1"/>
</dbReference>
<dbReference type="GO" id="GO:0017108">
    <property type="term" value="F:5'-flap endonuclease activity"/>
    <property type="evidence" value="ECO:0007669"/>
    <property type="project" value="TreeGrafter"/>
</dbReference>
<dbReference type="Pfam" id="PF00752">
    <property type="entry name" value="XPG_N"/>
    <property type="match status" value="1"/>
</dbReference>
<evidence type="ECO:0000259" key="1">
    <source>
        <dbReference type="Pfam" id="PF00752"/>
    </source>
</evidence>
<proteinExistence type="predicted"/>
<dbReference type="STRING" id="578459.A0A194S894"/>
<dbReference type="AlphaFoldDB" id="A0A194S894"/>
<dbReference type="RefSeq" id="XP_018272997.1">
    <property type="nucleotide sequence ID" value="XM_018414015.1"/>
</dbReference>
<reference evidence="2 3" key="1">
    <citation type="journal article" date="2015" name="Front. Microbiol.">
        <title>Genome sequence of the plant growth promoting endophytic yeast Rhodotorula graminis WP1.</title>
        <authorList>
            <person name="Firrincieli A."/>
            <person name="Otillar R."/>
            <person name="Salamov A."/>
            <person name="Schmutz J."/>
            <person name="Khan Z."/>
            <person name="Redman R.S."/>
            <person name="Fleck N.D."/>
            <person name="Lindquist E."/>
            <person name="Grigoriev I.V."/>
            <person name="Doty S.L."/>
        </authorList>
    </citation>
    <scope>NUCLEOTIDE SEQUENCE [LARGE SCALE GENOMIC DNA]</scope>
    <source>
        <strain evidence="2 3">WP1</strain>
    </source>
</reference>
<feature type="domain" description="XPG N-terminal" evidence="1">
    <location>
        <begin position="1"/>
        <end position="100"/>
    </location>
</feature>
<sequence>MGVPTLWNQLEPAVRITSWAQLAAPAFEREGVRGFRLGVDVAQWLFHMGRMNTLVDADGIEVHPGANADLRMVFYRVCDLLAQGILAVFVFDGPDGPKWKRDKRVTGVWR</sequence>
<dbReference type="InterPro" id="IPR029060">
    <property type="entry name" value="PIN-like_dom_sf"/>
</dbReference>
<accession>A0A194S894</accession>
<evidence type="ECO:0000313" key="2">
    <source>
        <dbReference type="EMBL" id="KPV76948.1"/>
    </source>
</evidence>
<dbReference type="EMBL" id="KQ474075">
    <property type="protein sequence ID" value="KPV76948.1"/>
    <property type="molecule type" value="Genomic_DNA"/>
</dbReference>
<dbReference type="InterPro" id="IPR006085">
    <property type="entry name" value="XPG_DNA_repair_N"/>
</dbReference>
<dbReference type="PANTHER" id="PTHR11081:SF75">
    <property type="entry name" value="ENDONUCLEASE, PUTATIVE (AFU_ORTHOLOGUE AFUA_3G13260)-RELATED"/>
    <property type="match status" value="1"/>
</dbReference>
<dbReference type="PANTHER" id="PTHR11081">
    <property type="entry name" value="FLAP ENDONUCLEASE FAMILY MEMBER"/>
    <property type="match status" value="1"/>
</dbReference>
<dbReference type="Proteomes" id="UP000053890">
    <property type="component" value="Unassembled WGS sequence"/>
</dbReference>
<organism evidence="2 3">
    <name type="scientific">Rhodotorula graminis (strain WP1)</name>
    <dbReference type="NCBI Taxonomy" id="578459"/>
    <lineage>
        <taxon>Eukaryota</taxon>
        <taxon>Fungi</taxon>
        <taxon>Dikarya</taxon>
        <taxon>Basidiomycota</taxon>
        <taxon>Pucciniomycotina</taxon>
        <taxon>Microbotryomycetes</taxon>
        <taxon>Sporidiobolales</taxon>
        <taxon>Sporidiobolaceae</taxon>
        <taxon>Rhodotorula</taxon>
    </lineage>
</organism>
<protein>
    <recommendedName>
        <fullName evidence="1">XPG N-terminal domain-containing protein</fullName>
    </recommendedName>
</protein>
<evidence type="ECO:0000313" key="3">
    <source>
        <dbReference type="Proteomes" id="UP000053890"/>
    </source>
</evidence>
<gene>
    <name evidence="2" type="ORF">RHOBADRAFT_42161</name>
</gene>